<sequence>MASTLPPSLSFLVVGDWGNEADVTDMRGVARAMNEWASEHKSNAVISLGDNFYKGGSYDYEGVLSKDDKKFTSLWSDVFNGPALRALPWWITMGNHDWYGQGSSGHQLDFKHENWHFPDLFYSKRVPLGFSDMYASFIFIETDLLQYGYGALAKNDSQMAGNFETFGWVEAAQTVEKQLAWLDKALETANQDALVFVVGHHGGFACSFDVVQAVYMDRVVALINKWNVSSYIHGHHHTMAYYYTNNGATLHVQAGSGGNVDAACAPIDTTAKGEELPNTYGFVHLSISGRDGAVFEFVTEIGEVVFEAKVGLRAPVEGVFADTTHLPDAEDPAVHYKKSA</sequence>
<dbReference type="Pfam" id="PF00149">
    <property type="entry name" value="Metallophos"/>
    <property type="match status" value="1"/>
</dbReference>
<dbReference type="InterPro" id="IPR029052">
    <property type="entry name" value="Metallo-depent_PP-like"/>
</dbReference>
<dbReference type="PANTHER" id="PTHR10161">
    <property type="entry name" value="TARTRATE-RESISTANT ACID PHOSPHATASE TYPE 5"/>
    <property type="match status" value="1"/>
</dbReference>
<organism evidence="4 5">
    <name type="scientific">Chytriomyces confervae</name>
    <dbReference type="NCBI Taxonomy" id="246404"/>
    <lineage>
        <taxon>Eukaryota</taxon>
        <taxon>Fungi</taxon>
        <taxon>Fungi incertae sedis</taxon>
        <taxon>Chytridiomycota</taxon>
        <taxon>Chytridiomycota incertae sedis</taxon>
        <taxon>Chytridiomycetes</taxon>
        <taxon>Chytridiales</taxon>
        <taxon>Chytriomycetaceae</taxon>
        <taxon>Chytriomyces</taxon>
    </lineage>
</organism>
<name>A0A507FMT4_9FUNG</name>
<dbReference type="OrthoDB" id="411211at2759"/>
<dbReference type="Proteomes" id="UP000320333">
    <property type="component" value="Unassembled WGS sequence"/>
</dbReference>
<dbReference type="GO" id="GO:0016787">
    <property type="term" value="F:hydrolase activity"/>
    <property type="evidence" value="ECO:0007669"/>
    <property type="project" value="UniProtKB-KW"/>
</dbReference>
<gene>
    <name evidence="4" type="ORF">CcCBS67573_g01796</name>
</gene>
<protein>
    <recommendedName>
        <fullName evidence="3">Calcineurin-like phosphoesterase domain-containing protein</fullName>
    </recommendedName>
</protein>
<comment type="caution">
    <text evidence="4">The sequence shown here is derived from an EMBL/GenBank/DDBJ whole genome shotgun (WGS) entry which is preliminary data.</text>
</comment>
<evidence type="ECO:0000259" key="3">
    <source>
        <dbReference type="Pfam" id="PF00149"/>
    </source>
</evidence>
<evidence type="ECO:0000313" key="4">
    <source>
        <dbReference type="EMBL" id="TPX76935.1"/>
    </source>
</evidence>
<dbReference type="STRING" id="246404.A0A507FMT4"/>
<dbReference type="PANTHER" id="PTHR10161:SF14">
    <property type="entry name" value="TARTRATE-RESISTANT ACID PHOSPHATASE TYPE 5"/>
    <property type="match status" value="1"/>
</dbReference>
<feature type="domain" description="Calcineurin-like phosphoesterase" evidence="3">
    <location>
        <begin position="10"/>
        <end position="238"/>
    </location>
</feature>
<dbReference type="EMBL" id="QEAP01000032">
    <property type="protein sequence ID" value="TPX76935.1"/>
    <property type="molecule type" value="Genomic_DNA"/>
</dbReference>
<dbReference type="InterPro" id="IPR004843">
    <property type="entry name" value="Calcineurin-like_PHP"/>
</dbReference>
<dbReference type="AlphaFoldDB" id="A0A507FMT4"/>
<dbReference type="SUPFAM" id="SSF56300">
    <property type="entry name" value="Metallo-dependent phosphatases"/>
    <property type="match status" value="1"/>
</dbReference>
<keyword evidence="5" id="KW-1185">Reference proteome</keyword>
<keyword evidence="2" id="KW-0378">Hydrolase</keyword>
<dbReference type="InterPro" id="IPR051558">
    <property type="entry name" value="Metallophosphoesterase_PAP"/>
</dbReference>
<evidence type="ECO:0000256" key="2">
    <source>
        <dbReference type="ARBA" id="ARBA00022801"/>
    </source>
</evidence>
<evidence type="ECO:0000313" key="5">
    <source>
        <dbReference type="Proteomes" id="UP000320333"/>
    </source>
</evidence>
<accession>A0A507FMT4</accession>
<reference evidence="4 5" key="1">
    <citation type="journal article" date="2019" name="Sci. Rep.">
        <title>Comparative genomics of chytrid fungi reveal insights into the obligate biotrophic and pathogenic lifestyle of Synchytrium endobioticum.</title>
        <authorList>
            <person name="van de Vossenberg B.T.L.H."/>
            <person name="Warris S."/>
            <person name="Nguyen H.D.T."/>
            <person name="van Gent-Pelzer M.P.E."/>
            <person name="Joly D.L."/>
            <person name="van de Geest H.C."/>
            <person name="Bonants P.J.M."/>
            <person name="Smith D.S."/>
            <person name="Levesque C.A."/>
            <person name="van der Lee T.A.J."/>
        </authorList>
    </citation>
    <scope>NUCLEOTIDE SEQUENCE [LARGE SCALE GENOMIC DNA]</scope>
    <source>
        <strain evidence="4 5">CBS 675.73</strain>
    </source>
</reference>
<proteinExistence type="predicted"/>
<dbReference type="Gene3D" id="3.60.21.10">
    <property type="match status" value="1"/>
</dbReference>
<evidence type="ECO:0000256" key="1">
    <source>
        <dbReference type="ARBA" id="ARBA00022729"/>
    </source>
</evidence>
<keyword evidence="1" id="KW-0732">Signal</keyword>